<dbReference type="InterPro" id="IPR016170">
    <property type="entry name" value="Cytok_DH_C_sf"/>
</dbReference>
<evidence type="ECO:0000256" key="1">
    <source>
        <dbReference type="ARBA" id="ARBA00001974"/>
    </source>
</evidence>
<dbReference type="SUPFAM" id="SSF53474">
    <property type="entry name" value="alpha/beta-Hydrolases"/>
    <property type="match status" value="1"/>
</dbReference>
<comment type="cofactor">
    <cofactor evidence="1">
        <name>FAD</name>
        <dbReference type="ChEBI" id="CHEBI:57692"/>
    </cofactor>
</comment>
<dbReference type="InterPro" id="IPR016166">
    <property type="entry name" value="FAD-bd_PCMH"/>
</dbReference>
<dbReference type="Gene3D" id="3.40.462.10">
    <property type="entry name" value="FAD-linked oxidases, C-terminal domain"/>
    <property type="match status" value="1"/>
</dbReference>
<proteinExistence type="predicted"/>
<dbReference type="InParanoid" id="A7F673"/>
<dbReference type="GO" id="GO:0016787">
    <property type="term" value="F:hydrolase activity"/>
    <property type="evidence" value="ECO:0000318"/>
    <property type="project" value="GO_Central"/>
</dbReference>
<dbReference type="InterPro" id="IPR036318">
    <property type="entry name" value="FAD-bd_PCMH-like_sf"/>
</dbReference>
<dbReference type="InterPro" id="IPR016164">
    <property type="entry name" value="FAD-linked_Oxase-like_C"/>
</dbReference>
<dbReference type="ESTHER" id="scls1-a7f673">
    <property type="family name" value="6_AlphaBeta_hydrolase"/>
</dbReference>
<dbReference type="RefSeq" id="XP_001586009.1">
    <property type="nucleotide sequence ID" value="XM_001585959.1"/>
</dbReference>
<evidence type="ECO:0000313" key="7">
    <source>
        <dbReference type="EMBL" id="EDN98244.1"/>
    </source>
</evidence>
<evidence type="ECO:0000256" key="5">
    <source>
        <dbReference type="SAM" id="MobiDB-lite"/>
    </source>
</evidence>
<dbReference type="Gene3D" id="1.10.45.10">
    <property type="entry name" value="Vanillyl-alcohol Oxidase, Chain A, domain 4"/>
    <property type="match status" value="1"/>
</dbReference>
<evidence type="ECO:0000313" key="8">
    <source>
        <dbReference type="Proteomes" id="UP000001312"/>
    </source>
</evidence>
<dbReference type="GO" id="GO:0071949">
    <property type="term" value="F:FAD binding"/>
    <property type="evidence" value="ECO:0007669"/>
    <property type="project" value="InterPro"/>
</dbReference>
<evidence type="ECO:0000256" key="3">
    <source>
        <dbReference type="ARBA" id="ARBA00022827"/>
    </source>
</evidence>
<evidence type="ECO:0000256" key="2">
    <source>
        <dbReference type="ARBA" id="ARBA00022630"/>
    </source>
</evidence>
<dbReference type="Pfam" id="PF01565">
    <property type="entry name" value="FAD_binding_4"/>
    <property type="match status" value="1"/>
</dbReference>
<dbReference type="InterPro" id="IPR029058">
    <property type="entry name" value="AB_hydrolase_fold"/>
</dbReference>
<organism evidence="7 8">
    <name type="scientific">Sclerotinia sclerotiorum (strain ATCC 18683 / 1980 / Ss-1)</name>
    <name type="common">White mold</name>
    <name type="synonym">Whetzelinia sclerotiorum</name>
    <dbReference type="NCBI Taxonomy" id="665079"/>
    <lineage>
        <taxon>Eukaryota</taxon>
        <taxon>Fungi</taxon>
        <taxon>Dikarya</taxon>
        <taxon>Ascomycota</taxon>
        <taxon>Pezizomycotina</taxon>
        <taxon>Leotiomycetes</taxon>
        <taxon>Helotiales</taxon>
        <taxon>Sclerotiniaceae</taxon>
        <taxon>Sclerotinia</taxon>
    </lineage>
</organism>
<dbReference type="InterPro" id="IPR000073">
    <property type="entry name" value="AB_hydrolase_1"/>
</dbReference>
<dbReference type="PROSITE" id="PS51387">
    <property type="entry name" value="FAD_PCMH"/>
    <property type="match status" value="1"/>
</dbReference>
<gene>
    <name evidence="7" type="ORF">SS1G_13102</name>
</gene>
<dbReference type="PANTHER" id="PTHR11748:SF114">
    <property type="entry name" value="ARYL-ALCOHOL OXIDASE VANILLYL-ALCOHOL OXIDASE (AFU_ORTHOLOGUE AFUA_3G09500)-RELATED"/>
    <property type="match status" value="1"/>
</dbReference>
<reference evidence="8" key="1">
    <citation type="journal article" date="2011" name="PLoS Genet.">
        <title>Genomic analysis of the necrotrophic fungal pathogens Sclerotinia sclerotiorum and Botrytis cinerea.</title>
        <authorList>
            <person name="Amselem J."/>
            <person name="Cuomo C.A."/>
            <person name="van Kan J.A."/>
            <person name="Viaud M."/>
            <person name="Benito E.P."/>
            <person name="Couloux A."/>
            <person name="Coutinho P.M."/>
            <person name="de Vries R.P."/>
            <person name="Dyer P.S."/>
            <person name="Fillinger S."/>
            <person name="Fournier E."/>
            <person name="Gout L."/>
            <person name="Hahn M."/>
            <person name="Kohn L."/>
            <person name="Lapalu N."/>
            <person name="Plummer K.M."/>
            <person name="Pradier J.M."/>
            <person name="Quevillon E."/>
            <person name="Sharon A."/>
            <person name="Simon A."/>
            <person name="ten Have A."/>
            <person name="Tudzynski B."/>
            <person name="Tudzynski P."/>
            <person name="Wincker P."/>
            <person name="Andrew M."/>
            <person name="Anthouard V."/>
            <person name="Beever R.E."/>
            <person name="Beffa R."/>
            <person name="Benoit I."/>
            <person name="Bouzid O."/>
            <person name="Brault B."/>
            <person name="Chen Z."/>
            <person name="Choquer M."/>
            <person name="Collemare J."/>
            <person name="Cotton P."/>
            <person name="Danchin E.G."/>
            <person name="Da Silva C."/>
            <person name="Gautier A."/>
            <person name="Giraud C."/>
            <person name="Giraud T."/>
            <person name="Gonzalez C."/>
            <person name="Grossetete S."/>
            <person name="Guldener U."/>
            <person name="Henrissat B."/>
            <person name="Howlett B.J."/>
            <person name="Kodira C."/>
            <person name="Kretschmer M."/>
            <person name="Lappartient A."/>
            <person name="Leroch M."/>
            <person name="Levis C."/>
            <person name="Mauceli E."/>
            <person name="Neuveglise C."/>
            <person name="Oeser B."/>
            <person name="Pearson M."/>
            <person name="Poulain J."/>
            <person name="Poussereau N."/>
            <person name="Quesneville H."/>
            <person name="Rascle C."/>
            <person name="Schumacher J."/>
            <person name="Segurens B."/>
            <person name="Sexton A."/>
            <person name="Silva E."/>
            <person name="Sirven C."/>
            <person name="Soanes D.M."/>
            <person name="Talbot N.J."/>
            <person name="Templeton M."/>
            <person name="Yandava C."/>
            <person name="Yarden O."/>
            <person name="Zeng Q."/>
            <person name="Rollins J.A."/>
            <person name="Lebrun M.H."/>
            <person name="Dickman M."/>
        </authorList>
    </citation>
    <scope>NUCLEOTIDE SEQUENCE [LARGE SCALE GENOMIC DNA]</scope>
    <source>
        <strain evidence="8">ATCC 18683 / 1980 / Ss-1</strain>
    </source>
</reference>
<dbReference type="PANTHER" id="PTHR11748">
    <property type="entry name" value="D-LACTATE DEHYDROGENASE"/>
    <property type="match status" value="1"/>
</dbReference>
<dbReference type="HOGENOM" id="CLU_013991_0_0_1"/>
<dbReference type="GO" id="GO:0016491">
    <property type="term" value="F:oxidoreductase activity"/>
    <property type="evidence" value="ECO:0007669"/>
    <property type="project" value="UniProtKB-KW"/>
</dbReference>
<dbReference type="eggNOG" id="KOG1231">
    <property type="taxonomic scope" value="Eukaryota"/>
</dbReference>
<dbReference type="InterPro" id="IPR006094">
    <property type="entry name" value="Oxid_FAD_bind_N"/>
</dbReference>
<dbReference type="AlphaFoldDB" id="A7F673"/>
<dbReference type="InterPro" id="IPR016171">
    <property type="entry name" value="Vanillyl_alc_oxidase_C-sub2"/>
</dbReference>
<dbReference type="Gene3D" id="3.40.50.1820">
    <property type="entry name" value="alpha/beta hydrolase"/>
    <property type="match status" value="1"/>
</dbReference>
<evidence type="ECO:0000256" key="4">
    <source>
        <dbReference type="ARBA" id="ARBA00023002"/>
    </source>
</evidence>
<feature type="compositionally biased region" description="Polar residues" evidence="5">
    <location>
        <begin position="1"/>
        <end position="10"/>
    </location>
</feature>
<dbReference type="InterPro" id="IPR016167">
    <property type="entry name" value="FAD-bd_PCMH_sub1"/>
</dbReference>
<dbReference type="SUPFAM" id="SSF55103">
    <property type="entry name" value="FAD-linked oxidases, C-terminal domain"/>
    <property type="match status" value="1"/>
</dbReference>
<dbReference type="EMBL" id="CH476643">
    <property type="protein sequence ID" value="EDN98244.1"/>
    <property type="molecule type" value="Genomic_DNA"/>
</dbReference>
<name>A7F673_SCLS1</name>
<dbReference type="eggNOG" id="KOG4178">
    <property type="taxonomic scope" value="Eukaryota"/>
</dbReference>
<dbReference type="Pfam" id="PF02913">
    <property type="entry name" value="FAD-oxidase_C"/>
    <property type="match status" value="1"/>
</dbReference>
<sequence length="934" mass="104270">MSASLTTTGTPLALRVPNTGAARGTNDPLALPPGTSSEKFAEFISRAEEATGAENVVVIKRKEELTKELYTDPSKVHDMYHIFDKDYFVVSATIAPRNVEEVQKIVRLCNEFEIPLWPFSIGRNVGYGGAAPRVPGSIGLDMGKNMNKVLEVNTEGAYALLEPGVTFFSLYDYLKEKKLDDQLWIDTPDLGGGSVVGNTIERGVGYTPYGDHFMMHCGLEVVLPTGELIRTGMGALPDPTQPTVEGASLDQQPGNKCWQLFPYGFGPYNDGIFSQSNLGIVTKMGIWLMPNPGGYQPYLITFPKDSDLPKIVDVIRPLRLQMVIQNVPSIRHILLDAGVMGTKKSYYDVDRPLNEEELDAIAKKLNLGRWNFYGALYGPKPVRDVLWQVVQDAFGTIEGAKFFLPEDIKEKCVLHVRAQTLQGIPTIDELSWVDWLPNGAHLFFSPISKISGEDASKQYALTQKMTLEAGFDFIGTFTIGMREMHHIVCLVFDREDEDQKLRAHKLIRELVQVCADNGWGEYRTHIALMDQIAETYGWNDNAQMKLNEKIKNALDPKGILAPGKNGEKGLAQLLFQLMSIGCWCWFCCEPLVDERPTVAEILAHKSYPDTIWRLTPTKRGKLPVGKGRGGPFNIDWEVHGSGETKVVWLMGLGSNKSTWQRQTLHFGHERGDKYSSLVFDNRGMGASDTPILRYSTSEMAKDTIELLDHLGWTKDRQLNVTGVSMGGMIAQELALMIPNRIATLNLLSTAAFVENTTTFFEHLRTRVMMFVPKPLDRSVLDASLSLFPASWLSLPDTAHLPSESTPLVEPPPGHPFPYAHFSTNYERFAAAELTKRLDPNSFKTIGFLLQAIAAGWHHKSPAQIKELGDKVGRERIAVMHGTQDRLISFPHGEKLIAFLQPGRPEIREGDGHAIPIQEEAWFNEKMSAFFEEFN</sequence>
<dbReference type="STRING" id="665079.A7F673"/>
<dbReference type="GeneID" id="5482111"/>
<dbReference type="Pfam" id="PF00561">
    <property type="entry name" value="Abhydrolase_1"/>
    <property type="match status" value="1"/>
</dbReference>
<accession>A7F673</accession>
<keyword evidence="2" id="KW-0285">Flavoprotein</keyword>
<dbReference type="SUPFAM" id="SSF56176">
    <property type="entry name" value="FAD-binding/transporter-associated domain-like"/>
    <property type="match status" value="1"/>
</dbReference>
<dbReference type="Proteomes" id="UP000001312">
    <property type="component" value="Unassembled WGS sequence"/>
</dbReference>
<keyword evidence="8" id="KW-1185">Reference proteome</keyword>
<dbReference type="Gene3D" id="3.30.465.10">
    <property type="match status" value="1"/>
</dbReference>
<keyword evidence="4" id="KW-0560">Oxidoreductase</keyword>
<feature type="region of interest" description="Disordered" evidence="5">
    <location>
        <begin position="1"/>
        <end position="27"/>
    </location>
</feature>
<dbReference type="Gene3D" id="3.30.43.10">
    <property type="entry name" value="Uridine Diphospho-n-acetylenolpyruvylglucosamine Reductase, domain 2"/>
    <property type="match status" value="1"/>
</dbReference>
<feature type="domain" description="FAD-binding PCMH-type" evidence="6">
    <location>
        <begin position="80"/>
        <end position="291"/>
    </location>
</feature>
<evidence type="ECO:0000259" key="6">
    <source>
        <dbReference type="PROSITE" id="PS51387"/>
    </source>
</evidence>
<dbReference type="KEGG" id="ssl:SS1G_13102"/>
<dbReference type="InterPro" id="IPR016169">
    <property type="entry name" value="FAD-bd_PCMH_sub2"/>
</dbReference>
<keyword evidence="3" id="KW-0274">FAD</keyword>
<protein>
    <recommendedName>
        <fullName evidence="6">FAD-binding PCMH-type domain-containing protein</fullName>
    </recommendedName>
</protein>
<dbReference type="InterPro" id="IPR004113">
    <property type="entry name" value="FAD-bd_oxidored_4_C"/>
</dbReference>